<proteinExistence type="predicted"/>
<feature type="transmembrane region" description="Helical" evidence="1">
    <location>
        <begin position="97"/>
        <end position="119"/>
    </location>
</feature>
<dbReference type="InterPro" id="IPR016181">
    <property type="entry name" value="Acyl_CoA_acyltransferase"/>
</dbReference>
<dbReference type="GO" id="GO:0016747">
    <property type="term" value="F:acyltransferase activity, transferring groups other than amino-acyl groups"/>
    <property type="evidence" value="ECO:0007669"/>
    <property type="project" value="InterPro"/>
</dbReference>
<dbReference type="Pfam" id="PF20684">
    <property type="entry name" value="Fung_rhodopsin"/>
    <property type="match status" value="1"/>
</dbReference>
<keyword evidence="1" id="KW-1133">Transmembrane helix</keyword>
<keyword evidence="4" id="KW-1185">Reference proteome</keyword>
<gene>
    <name evidence="3" type="ORF">FDENT_4044</name>
</gene>
<reference evidence="3 4" key="1">
    <citation type="submission" date="2020-05" db="EMBL/GenBank/DDBJ databases">
        <title>Identification and distribution of gene clusters putatively required for synthesis of sphingolipid metabolism inhibitors in phylogenetically diverse species of the filamentous fungus Fusarium.</title>
        <authorList>
            <person name="Kim H.-S."/>
            <person name="Busman M."/>
            <person name="Brown D.W."/>
            <person name="Divon H."/>
            <person name="Uhlig S."/>
            <person name="Proctor R.H."/>
        </authorList>
    </citation>
    <scope>NUCLEOTIDE SEQUENCE [LARGE SCALE GENOMIC DNA]</scope>
    <source>
        <strain evidence="3 4">NRRL 25311</strain>
    </source>
</reference>
<feature type="transmembrane region" description="Helical" evidence="1">
    <location>
        <begin position="20"/>
        <end position="41"/>
    </location>
</feature>
<sequence>MDSNDDLYRFSPVTFNDHAGKLWIVTILSLIYTSLIALARAYIKYKMFGFDDVFFTAATVLHLAQAIAVFIGLSNGLGKFNSITTTEQWAISSKCTIASIILSLLALSLAKCSILALIHRIISSKPGKNKMVCVALMMFTGLWGVGSSLAWLVNCRAGTLLTVNNVKQCPDQSARWGVITAIDILTEILTWLLVLHLSWSVNISFARKCQVVTAFSFRIPLIAISSVHLAYSQTYPTSLEPQFAVTNTLICQQVMIAWSLISATMPNLKNFLKSFSIGMGFPVAFDFTMSGSSKAYALQSLRNNRSMNAASATATAHSANWRPDQIVLRDAYYSELPEIANVMSKAFWGDNLFGDLIHPHRNEYPDDVDLYWLRRARVNFWDYRWKWLVAVAKGENGKEVVVGIAQWARLGEGGKRLDLQFYDPRNLLKPLSSVAMMIHAWAKPSRAVDPKEEDIIERAYPHFDSIWSGKRAESWYLEALAVHPDFQGKNVGRQLVQWGLDQAEAERVCASVVSALGKDDFYRKCGFNEQFGTAKDGEGNPLADVDGSNIFWKWPESKDHQRMELKAMELLDTTSFLDLSREVRDMVYDYALEDVKFSNAFTTQTAYSPDILPLLYIHKIISDDLQPRLYQNHAIVIPLQEPSTYATGDWSIVPKIACSKMMKQRSDTLIIEMSQTMVSYYQDSDLEEDEDQDPVEDESFWDSDSRGVNAFPEKLVNDILALKSSLPALKTIKLVFWFGNWTVYCNFWGKHLEKLKATWPEPLLKIELNMFDYIDRDAGDGGENWIEGWYYWAIGRKRVWFQVNNFKWKDHAKGDFRGLAAL</sequence>
<dbReference type="AlphaFoldDB" id="A0A8H5XC52"/>
<dbReference type="PANTHER" id="PTHR39614">
    <property type="entry name" value="INTEGRAL MEMBRANE PROTEIN"/>
    <property type="match status" value="1"/>
</dbReference>
<organism evidence="3 4">
    <name type="scientific">Fusarium denticulatum</name>
    <dbReference type="NCBI Taxonomy" id="48507"/>
    <lineage>
        <taxon>Eukaryota</taxon>
        <taxon>Fungi</taxon>
        <taxon>Dikarya</taxon>
        <taxon>Ascomycota</taxon>
        <taxon>Pezizomycotina</taxon>
        <taxon>Sordariomycetes</taxon>
        <taxon>Hypocreomycetidae</taxon>
        <taxon>Hypocreales</taxon>
        <taxon>Nectriaceae</taxon>
        <taxon>Fusarium</taxon>
        <taxon>Fusarium fujikuroi species complex</taxon>
    </lineage>
</organism>
<dbReference type="InterPro" id="IPR000182">
    <property type="entry name" value="GNAT_dom"/>
</dbReference>
<keyword evidence="1" id="KW-0472">Membrane</keyword>
<evidence type="ECO:0000313" key="3">
    <source>
        <dbReference type="EMBL" id="KAF5690154.1"/>
    </source>
</evidence>
<keyword evidence="1" id="KW-0812">Transmembrane</keyword>
<name>A0A8H5XC52_9HYPO</name>
<feature type="transmembrane region" description="Helical" evidence="1">
    <location>
        <begin position="53"/>
        <end position="77"/>
    </location>
</feature>
<feature type="transmembrane region" description="Helical" evidence="1">
    <location>
        <begin position="131"/>
        <end position="153"/>
    </location>
</feature>
<comment type="caution">
    <text evidence="3">The sequence shown here is derived from an EMBL/GenBank/DDBJ whole genome shotgun (WGS) entry which is preliminary data.</text>
</comment>
<accession>A0A8H5XC52</accession>
<dbReference type="EMBL" id="JAAOAK010000091">
    <property type="protein sequence ID" value="KAF5690154.1"/>
    <property type="molecule type" value="Genomic_DNA"/>
</dbReference>
<dbReference type="Proteomes" id="UP000562682">
    <property type="component" value="Unassembled WGS sequence"/>
</dbReference>
<protein>
    <recommendedName>
        <fullName evidence="2">N-acetyltransferase domain-containing protein</fullName>
    </recommendedName>
</protein>
<dbReference type="SUPFAM" id="SSF55729">
    <property type="entry name" value="Acyl-CoA N-acyltransferases (Nat)"/>
    <property type="match status" value="1"/>
</dbReference>
<evidence type="ECO:0000313" key="4">
    <source>
        <dbReference type="Proteomes" id="UP000562682"/>
    </source>
</evidence>
<evidence type="ECO:0000256" key="1">
    <source>
        <dbReference type="SAM" id="Phobius"/>
    </source>
</evidence>
<dbReference type="Pfam" id="PF13508">
    <property type="entry name" value="Acetyltransf_7"/>
    <property type="match status" value="1"/>
</dbReference>
<feature type="transmembrane region" description="Helical" evidence="1">
    <location>
        <begin position="173"/>
        <end position="199"/>
    </location>
</feature>
<feature type="domain" description="N-acetyltransferase" evidence="2">
    <location>
        <begin position="402"/>
        <end position="556"/>
    </location>
</feature>
<evidence type="ECO:0000259" key="2">
    <source>
        <dbReference type="PROSITE" id="PS51186"/>
    </source>
</evidence>
<dbReference type="CDD" id="cd04301">
    <property type="entry name" value="NAT_SF"/>
    <property type="match status" value="1"/>
</dbReference>
<dbReference type="PROSITE" id="PS51186">
    <property type="entry name" value="GNAT"/>
    <property type="match status" value="1"/>
</dbReference>
<dbReference type="Gene3D" id="3.40.630.30">
    <property type="match status" value="1"/>
</dbReference>
<dbReference type="InterPro" id="IPR049326">
    <property type="entry name" value="Rhodopsin_dom_fungi"/>
</dbReference>
<dbReference type="PANTHER" id="PTHR39614:SF2">
    <property type="entry name" value="INTEGRAL MEMBRANE PROTEIN"/>
    <property type="match status" value="1"/>
</dbReference>